<evidence type="ECO:0000256" key="4">
    <source>
        <dbReference type="ARBA" id="ARBA00022553"/>
    </source>
</evidence>
<evidence type="ECO:0000256" key="10">
    <source>
        <dbReference type="ARBA" id="ARBA00041175"/>
    </source>
</evidence>
<dbReference type="Pfam" id="PF00359">
    <property type="entry name" value="PTS_EIIA_2"/>
    <property type="match status" value="1"/>
</dbReference>
<keyword evidence="7" id="KW-0418">Kinase</keyword>
<comment type="function">
    <text evidence="9">The phosphoenolpyruvate-dependent sugar phosphotransferase system (sugar PTS), a major carbohydrate active transport system, catalyzes the phosphorylation of incoming sugar substrates concomitantly with their translocation across the cell membrane. The enzyme II UlaABC PTS system is involved in ascorbate transport.</text>
</comment>
<dbReference type="CDD" id="cd00211">
    <property type="entry name" value="PTS_IIA_fru"/>
    <property type="match status" value="1"/>
</dbReference>
<dbReference type="Pfam" id="PF00874">
    <property type="entry name" value="PRD"/>
    <property type="match status" value="1"/>
</dbReference>
<dbReference type="PROSITE" id="PS00372">
    <property type="entry name" value="PTS_EIIA_TYPE_2_HIS"/>
    <property type="match status" value="1"/>
</dbReference>
<dbReference type="PROSITE" id="PS51372">
    <property type="entry name" value="PRD_2"/>
    <property type="match status" value="1"/>
</dbReference>
<keyword evidence="2" id="KW-0813">Transport</keyword>
<feature type="domain" description="PRD" evidence="14">
    <location>
        <begin position="273"/>
        <end position="380"/>
    </location>
</feature>
<dbReference type="PROSITE" id="PS51099">
    <property type="entry name" value="PTS_EIIB_TYPE_2"/>
    <property type="match status" value="1"/>
</dbReference>
<dbReference type="InterPro" id="IPR016152">
    <property type="entry name" value="PTrfase/Anion_transptr"/>
</dbReference>
<proteinExistence type="predicted"/>
<gene>
    <name evidence="15" type="ORF">UR08_05800</name>
</gene>
<dbReference type="AlphaFoldDB" id="A0A3D8TNV5"/>
<evidence type="ECO:0000313" key="16">
    <source>
        <dbReference type="Proteomes" id="UP000257055"/>
    </source>
</evidence>
<dbReference type="InterPro" id="IPR036095">
    <property type="entry name" value="PTS_EIIB-like_sf"/>
</dbReference>
<dbReference type="PROSITE" id="PS51094">
    <property type="entry name" value="PTS_EIIA_TYPE_2"/>
    <property type="match status" value="1"/>
</dbReference>
<comment type="caution">
    <text evidence="15">The sequence shown here is derived from an EMBL/GenBank/DDBJ whole genome shotgun (WGS) entry which is preliminary data.</text>
</comment>
<accession>A0A3D8TNV5</accession>
<dbReference type="InterPro" id="IPR011608">
    <property type="entry name" value="PRD"/>
</dbReference>
<dbReference type="InterPro" id="IPR002178">
    <property type="entry name" value="PTS_EIIA_type-2_dom"/>
</dbReference>
<evidence type="ECO:0000259" key="14">
    <source>
        <dbReference type="PROSITE" id="PS51372"/>
    </source>
</evidence>
<keyword evidence="16" id="KW-1185">Reference proteome</keyword>
<evidence type="ECO:0000256" key="11">
    <source>
        <dbReference type="ARBA" id="ARBA00042072"/>
    </source>
</evidence>
<dbReference type="Gene3D" id="3.40.50.2300">
    <property type="match status" value="1"/>
</dbReference>
<dbReference type="SUPFAM" id="SSF55804">
    <property type="entry name" value="Phoshotransferase/anion transport protein"/>
    <property type="match status" value="1"/>
</dbReference>
<keyword evidence="4" id="KW-0597">Phosphoprotein</keyword>
<dbReference type="GO" id="GO:0005737">
    <property type="term" value="C:cytoplasm"/>
    <property type="evidence" value="ECO:0007669"/>
    <property type="project" value="UniProtKB-SubCell"/>
</dbReference>
<evidence type="ECO:0000256" key="9">
    <source>
        <dbReference type="ARBA" id="ARBA00037387"/>
    </source>
</evidence>
<evidence type="ECO:0000256" key="6">
    <source>
        <dbReference type="ARBA" id="ARBA00022683"/>
    </source>
</evidence>
<dbReference type="InterPro" id="IPR013011">
    <property type="entry name" value="PTS_EIIB_2"/>
</dbReference>
<dbReference type="InterPro" id="IPR007737">
    <property type="entry name" value="Mga_HTH"/>
</dbReference>
<keyword evidence="6" id="KW-0598">Phosphotransferase system</keyword>
<sequence length="674" mass="78118">MSRYKLSKLIPVSHIRIEEAASLTGLPEEKLLQFLEEFNHYLPKSLLEQTHGRLTISEEAKSYFPDFLVQLKDRPLYFEESERMKLIYLMTFSCYQELSVFYYQSVLKVSKNTILSDIKKLRKLLAASNIELAYDRKQGFFLVGAEWEIRKQAFHWVNALMERAELKWLLFTWIYAHDFEAYTKVRDRLEQATELHTISMIPSRLEGFYILICLLKERSGKGELNFDERLTKRIQQTAVYQIASELWDTENEEETQFLTILLLTLTQGQLEESVFDFLLDCANRMLQELERSAAVHFEEYRKLLLDTFSHLVPAYFRVYYGLEMEEPFLYKVENDYPEIYALTERALVPLEKLVGRPIPKGEKAYFALLFGAAIQNQEEKEQSEQLHALIICPNGISTSMIMEAELKRLFPTITFHTQFTPEKLEQIPTSSYQLIFSSVKIEAAKPVFKIRPIMDPVEKHQLVKAVQETFLIPGMTLVTPEEIIQTLLPYFDLKKGVTKEKIAKILGRKMMKVASSKEDSRPMLTELLTEDHIQVTDEKWSWEEAITEAARPLLPEYIEEKYIQAMIQKVNDYGAFIHIGKGVALPHARPDEGVKKMGMALLKTKEPVLLLNDAAHPISIFICLAAVDNEAHLRALASLTKILSDKKSLDKLLQAETKTEIIQIMKEKEGEEEE</sequence>
<evidence type="ECO:0000313" key="15">
    <source>
        <dbReference type="EMBL" id="RDX00515.1"/>
    </source>
</evidence>
<evidence type="ECO:0000256" key="5">
    <source>
        <dbReference type="ARBA" id="ARBA00022679"/>
    </source>
</evidence>
<evidence type="ECO:0000259" key="12">
    <source>
        <dbReference type="PROSITE" id="PS51094"/>
    </source>
</evidence>
<evidence type="ECO:0000256" key="3">
    <source>
        <dbReference type="ARBA" id="ARBA00022490"/>
    </source>
</evidence>
<dbReference type="Pfam" id="PF05043">
    <property type="entry name" value="Mga"/>
    <property type="match status" value="1"/>
</dbReference>
<dbReference type="SUPFAM" id="SSF52794">
    <property type="entry name" value="PTS system IIB component-like"/>
    <property type="match status" value="1"/>
</dbReference>
<evidence type="ECO:0000256" key="2">
    <source>
        <dbReference type="ARBA" id="ARBA00022448"/>
    </source>
</evidence>
<comment type="subcellular location">
    <subcellularLocation>
        <location evidence="1">Cytoplasm</location>
    </subcellularLocation>
</comment>
<evidence type="ECO:0000259" key="13">
    <source>
        <dbReference type="PROSITE" id="PS51099"/>
    </source>
</evidence>
<dbReference type="Gene3D" id="3.40.930.10">
    <property type="entry name" value="Mannitol-specific EII, Chain A"/>
    <property type="match status" value="1"/>
</dbReference>
<dbReference type="Proteomes" id="UP000257055">
    <property type="component" value="Unassembled WGS sequence"/>
</dbReference>
<evidence type="ECO:0000256" key="8">
    <source>
        <dbReference type="ARBA" id="ARBA00023159"/>
    </source>
</evidence>
<dbReference type="CDD" id="cd05568">
    <property type="entry name" value="PTS_IIB_bgl_like"/>
    <property type="match status" value="1"/>
</dbReference>
<feature type="domain" description="PTS EIIB type-2" evidence="13">
    <location>
        <begin position="386"/>
        <end position="474"/>
    </location>
</feature>
<reference evidence="16" key="1">
    <citation type="submission" date="2015-04" db="EMBL/GenBank/DDBJ databases">
        <authorList>
            <person name="Schardt J."/>
            <person name="Mueller-Herbst S."/>
            <person name="Scherer S."/>
            <person name="Huptas C."/>
        </authorList>
    </citation>
    <scope>NUCLEOTIDE SEQUENCE [LARGE SCALE GENOMIC DNA]</scope>
    <source>
        <strain evidence="16">Kiel-L1</strain>
    </source>
</reference>
<dbReference type="GO" id="GO:0009401">
    <property type="term" value="P:phosphoenolpyruvate-dependent sugar phosphotransferase system"/>
    <property type="evidence" value="ECO:0007669"/>
    <property type="project" value="UniProtKB-KW"/>
</dbReference>
<dbReference type="SUPFAM" id="SSF63520">
    <property type="entry name" value="PTS-regulatory domain, PRD"/>
    <property type="match status" value="1"/>
</dbReference>
<dbReference type="Gene3D" id="1.10.1790.10">
    <property type="entry name" value="PRD domain"/>
    <property type="match status" value="1"/>
</dbReference>
<feature type="domain" description="PTS EIIA type-2" evidence="12">
    <location>
        <begin position="526"/>
        <end position="668"/>
    </location>
</feature>
<organism evidence="15 16">
    <name type="scientific">Listeria kieliensis</name>
    <dbReference type="NCBI Taxonomy" id="1621700"/>
    <lineage>
        <taxon>Bacteria</taxon>
        <taxon>Bacillati</taxon>
        <taxon>Bacillota</taxon>
        <taxon>Bacilli</taxon>
        <taxon>Bacillales</taxon>
        <taxon>Listeriaceae</taxon>
        <taxon>Listeria</taxon>
    </lineage>
</organism>
<keyword evidence="3" id="KW-0963">Cytoplasm</keyword>
<protein>
    <recommendedName>
        <fullName evidence="10">Ascorbate-specific PTS system EIIA component</fullName>
    </recommendedName>
    <alternativeName>
        <fullName evidence="11">Ascorbate-specific phosphotransferase enzyme IIA component</fullName>
    </alternativeName>
</protein>
<evidence type="ECO:0000256" key="7">
    <source>
        <dbReference type="ARBA" id="ARBA00022777"/>
    </source>
</evidence>
<keyword evidence="5" id="KW-0808">Transferase</keyword>
<keyword evidence="8" id="KW-0010">Activator</keyword>
<dbReference type="InterPro" id="IPR051351">
    <property type="entry name" value="Ascorbate-PTS_EIIA_comp"/>
</dbReference>
<name>A0A3D8TNV5_9LIST</name>
<dbReference type="InterPro" id="IPR036634">
    <property type="entry name" value="PRD_sf"/>
</dbReference>
<dbReference type="EMBL" id="LARY01000002">
    <property type="protein sequence ID" value="RDX00515.1"/>
    <property type="molecule type" value="Genomic_DNA"/>
</dbReference>
<dbReference type="PANTHER" id="PTHR36203:SF1">
    <property type="entry name" value="ASCORBATE-SPECIFIC PTS SYSTEM EIIA COMPONENT"/>
    <property type="match status" value="1"/>
</dbReference>
<dbReference type="GO" id="GO:0016301">
    <property type="term" value="F:kinase activity"/>
    <property type="evidence" value="ECO:0007669"/>
    <property type="project" value="UniProtKB-KW"/>
</dbReference>
<dbReference type="GO" id="GO:0008982">
    <property type="term" value="F:protein-N(PI)-phosphohistidine-sugar phosphotransferase activity"/>
    <property type="evidence" value="ECO:0007669"/>
    <property type="project" value="InterPro"/>
</dbReference>
<dbReference type="GO" id="GO:0006355">
    <property type="term" value="P:regulation of DNA-templated transcription"/>
    <property type="evidence" value="ECO:0007669"/>
    <property type="project" value="InterPro"/>
</dbReference>
<evidence type="ECO:0000256" key="1">
    <source>
        <dbReference type="ARBA" id="ARBA00004496"/>
    </source>
</evidence>
<dbReference type="PANTHER" id="PTHR36203">
    <property type="entry name" value="ASCORBATE-SPECIFIC PTS SYSTEM EIIA COMPONENT"/>
    <property type="match status" value="1"/>
</dbReference>